<comment type="caution">
    <text evidence="1">The sequence shown here is derived from an EMBL/GenBank/DDBJ whole genome shotgun (WGS) entry which is preliminary data.</text>
</comment>
<evidence type="ECO:0008006" key="3">
    <source>
        <dbReference type="Google" id="ProtNLM"/>
    </source>
</evidence>
<proteinExistence type="predicted"/>
<keyword evidence="2" id="KW-1185">Reference proteome</keyword>
<reference evidence="1 2" key="1">
    <citation type="submission" date="2024-05" db="EMBL/GenBank/DDBJ databases">
        <authorList>
            <person name="Haq I."/>
            <person name="Ullah Z."/>
            <person name="Ahmad R."/>
            <person name="Li M."/>
            <person name="Tong Y."/>
        </authorList>
    </citation>
    <scope>NUCLEOTIDE SEQUENCE [LARGE SCALE GENOMIC DNA]</scope>
    <source>
        <strain evidence="1 2">16A2E</strain>
    </source>
</reference>
<gene>
    <name evidence="1" type="ORF">ABC228_02205</name>
</gene>
<name>A0ABU9XCI6_9BACI</name>
<dbReference type="Proteomes" id="UP001444625">
    <property type="component" value="Unassembled WGS sequence"/>
</dbReference>
<organism evidence="1 2">
    <name type="scientific">Ornithinibacillus xuwenensis</name>
    <dbReference type="NCBI Taxonomy" id="3144668"/>
    <lineage>
        <taxon>Bacteria</taxon>
        <taxon>Bacillati</taxon>
        <taxon>Bacillota</taxon>
        <taxon>Bacilli</taxon>
        <taxon>Bacillales</taxon>
        <taxon>Bacillaceae</taxon>
        <taxon>Ornithinibacillus</taxon>
    </lineage>
</organism>
<evidence type="ECO:0000313" key="2">
    <source>
        <dbReference type="Proteomes" id="UP001444625"/>
    </source>
</evidence>
<accession>A0ABU9XCI6</accession>
<protein>
    <recommendedName>
        <fullName evidence="3">DUF3298 domain-containing protein</fullName>
    </recommendedName>
</protein>
<evidence type="ECO:0000313" key="1">
    <source>
        <dbReference type="EMBL" id="MEN2765984.1"/>
    </source>
</evidence>
<dbReference type="RefSeq" id="WP_345823450.1">
    <property type="nucleotide sequence ID" value="NZ_JBDIML010000001.1"/>
</dbReference>
<dbReference type="EMBL" id="JBDIML010000001">
    <property type="protein sequence ID" value="MEN2765984.1"/>
    <property type="molecule type" value="Genomic_DNA"/>
</dbReference>
<sequence length="282" mass="32910">MQKKIVLALFVMVTTFGIYFAVKINSVPTITYFPLEYGTSFVDAKTTLERTNEDGSKASYSINWDVTSKTEEVLYLRQDVSLLFGNGQVLGMRSQWKEDADTIHFSENIKEENELKWESITFHYGEIHKNEDSIRSIQKLSQDTMFVIKENNAFNSFHKPETTNQANSIAKLDTLTQKKLLAHWQDLLFHFHLDINDYYSIPLTDLYEYQAKAFPSFDKRSSDRIMGQLWEGIYKNYIIPYIGSKEKLEGYIPLILIEKEGNHLLVLFEMNGQKEKLIQKIR</sequence>